<dbReference type="Proteomes" id="UP000094271">
    <property type="component" value="Unassembled WGS sequence"/>
</dbReference>
<dbReference type="AlphaFoldDB" id="A0A1E3UAA7"/>
<dbReference type="EMBL" id="MEHA01000034">
    <property type="protein sequence ID" value="ODR43552.1"/>
    <property type="molecule type" value="Genomic_DNA"/>
</dbReference>
<dbReference type="Gene3D" id="1.10.10.10">
    <property type="entry name" value="Winged helix-like DNA-binding domain superfamily/Winged helix DNA-binding domain"/>
    <property type="match status" value="1"/>
</dbReference>
<dbReference type="InterPro" id="IPR036390">
    <property type="entry name" value="WH_DNA-bd_sf"/>
</dbReference>
<name>A0A1E3UAA7_9FIRM</name>
<protein>
    <submittedName>
        <fullName evidence="1">Transcriptional regulator</fullName>
    </submittedName>
</protein>
<dbReference type="Pfam" id="PF13730">
    <property type="entry name" value="HTH_36"/>
    <property type="match status" value="1"/>
</dbReference>
<dbReference type="OrthoDB" id="9799748at2"/>
<dbReference type="SUPFAM" id="SSF46785">
    <property type="entry name" value="Winged helix' DNA-binding domain"/>
    <property type="match status" value="1"/>
</dbReference>
<sequence>MAYFNAVYQSDLSHRARAVYMYLKDRSDAEGQCWPAIKTIGAELGLSRSTVKRALDDLCKAGLLQKDPRWRENGSYTSNLYRLL</sequence>
<proteinExistence type="predicted"/>
<comment type="caution">
    <text evidence="1">The sequence shown here is derived from an EMBL/GenBank/DDBJ whole genome shotgun (WGS) entry which is preliminary data.</text>
</comment>
<evidence type="ECO:0000313" key="2">
    <source>
        <dbReference type="Proteomes" id="UP000094271"/>
    </source>
</evidence>
<accession>A0A1E3UAA7</accession>
<reference evidence="1 2" key="1">
    <citation type="submission" date="2016-08" db="EMBL/GenBank/DDBJ databases">
        <authorList>
            <person name="Seilhamer J.J."/>
        </authorList>
    </citation>
    <scope>NUCLEOTIDE SEQUENCE [LARGE SCALE GENOMIC DNA]</scope>
    <source>
        <strain evidence="1 2">NML150140-1</strain>
    </source>
</reference>
<evidence type="ECO:0000313" key="1">
    <source>
        <dbReference type="EMBL" id="ODR43552.1"/>
    </source>
</evidence>
<gene>
    <name evidence="1" type="ORF">BEI59_30430</name>
</gene>
<organism evidence="1 2">
    <name type="scientific">Eisenbergiella tayi</name>
    <dbReference type="NCBI Taxonomy" id="1432052"/>
    <lineage>
        <taxon>Bacteria</taxon>
        <taxon>Bacillati</taxon>
        <taxon>Bacillota</taxon>
        <taxon>Clostridia</taxon>
        <taxon>Lachnospirales</taxon>
        <taxon>Lachnospiraceae</taxon>
        <taxon>Eisenbergiella</taxon>
    </lineage>
</organism>
<dbReference type="InterPro" id="IPR036388">
    <property type="entry name" value="WH-like_DNA-bd_sf"/>
</dbReference>
<dbReference type="RefSeq" id="WP_069432240.1">
    <property type="nucleotide sequence ID" value="NZ_MEHA01000034.1"/>
</dbReference>